<dbReference type="GO" id="GO:0015450">
    <property type="term" value="F:protein-transporting ATPase activity"/>
    <property type="evidence" value="ECO:0007669"/>
    <property type="project" value="InterPro"/>
</dbReference>
<dbReference type="NCBIfam" id="TIGR00966">
    <property type="entry name" value="transloc_SecF"/>
    <property type="match status" value="1"/>
</dbReference>
<evidence type="ECO:0000256" key="2">
    <source>
        <dbReference type="ARBA" id="ARBA00022448"/>
    </source>
</evidence>
<comment type="subcellular location">
    <subcellularLocation>
        <location evidence="1 9">Cell membrane</location>
        <topology evidence="1 9">Multi-pass membrane protein</topology>
    </subcellularLocation>
</comment>
<evidence type="ECO:0000313" key="11">
    <source>
        <dbReference type="EMBL" id="SCJ48368.1"/>
    </source>
</evidence>
<reference evidence="11" key="1">
    <citation type="submission" date="2015-09" db="EMBL/GenBank/DDBJ databases">
        <authorList>
            <consortium name="Pathogen Informatics"/>
        </authorList>
    </citation>
    <scope>NUCLEOTIDE SEQUENCE</scope>
    <source>
        <strain evidence="11">2789STDY5834896</strain>
    </source>
</reference>
<name>A0A1C6GSX9_9FIRM</name>
<dbReference type="PANTHER" id="PTHR30081:SF8">
    <property type="entry name" value="PROTEIN TRANSLOCASE SUBUNIT SECF"/>
    <property type="match status" value="1"/>
</dbReference>
<dbReference type="InterPro" id="IPR005665">
    <property type="entry name" value="SecF_bac"/>
</dbReference>
<feature type="transmembrane region" description="Helical" evidence="9">
    <location>
        <begin position="133"/>
        <end position="154"/>
    </location>
</feature>
<dbReference type="AlphaFoldDB" id="A0A1C6GSX9"/>
<dbReference type="Gene3D" id="1.20.1640.10">
    <property type="entry name" value="Multidrug efflux transporter AcrB transmembrane domain"/>
    <property type="match status" value="1"/>
</dbReference>
<keyword evidence="8 9" id="KW-0472">Membrane</keyword>
<keyword evidence="6 9" id="KW-1133">Transmembrane helix</keyword>
<keyword evidence="5 9" id="KW-0653">Protein transport</keyword>
<comment type="similarity">
    <text evidence="9">Belongs to the SecD/SecF family. SecF subfamily.</text>
</comment>
<dbReference type="GO" id="GO:0005886">
    <property type="term" value="C:plasma membrane"/>
    <property type="evidence" value="ECO:0007669"/>
    <property type="project" value="UniProtKB-SubCell"/>
</dbReference>
<dbReference type="GO" id="GO:0043952">
    <property type="term" value="P:protein transport by the Sec complex"/>
    <property type="evidence" value="ECO:0007669"/>
    <property type="project" value="UniProtKB-UniRule"/>
</dbReference>
<dbReference type="SUPFAM" id="SSF82866">
    <property type="entry name" value="Multidrug efflux transporter AcrB transmembrane domain"/>
    <property type="match status" value="1"/>
</dbReference>
<comment type="function">
    <text evidence="9">Part of the Sec protein translocase complex. Interacts with the SecYEG preprotein conducting channel. SecDF uses the proton motive force (PMF) to complete protein translocation after the ATP-dependent function of SecA.</text>
</comment>
<proteinExistence type="inferred from homology"/>
<dbReference type="HAMAP" id="MF_01464_B">
    <property type="entry name" value="SecF_B"/>
    <property type="match status" value="1"/>
</dbReference>
<dbReference type="InterPro" id="IPR022813">
    <property type="entry name" value="SecD/SecF_arch_bac"/>
</dbReference>
<feature type="transmembrane region" description="Helical" evidence="9">
    <location>
        <begin position="272"/>
        <end position="296"/>
    </location>
</feature>
<protein>
    <recommendedName>
        <fullName evidence="9">Protein-export membrane protein SecF</fullName>
    </recommendedName>
</protein>
<dbReference type="Pfam" id="PF02355">
    <property type="entry name" value="SecD_SecF_C"/>
    <property type="match status" value="1"/>
</dbReference>
<evidence type="ECO:0000256" key="4">
    <source>
        <dbReference type="ARBA" id="ARBA00022692"/>
    </source>
</evidence>
<dbReference type="InterPro" id="IPR048634">
    <property type="entry name" value="SecD_SecF_C"/>
</dbReference>
<evidence type="ECO:0000256" key="1">
    <source>
        <dbReference type="ARBA" id="ARBA00004651"/>
    </source>
</evidence>
<sequence>MKRNLDIVGKKKIFFAISSLIVVFTVVFALIFGVKMDIQFTGGSIITYSFDGELDESAFAKELSAALDAQLKTQLSENTVTKKDNIIATLGAKKNVKADKVEAALQTLQEKFPDNNIQQESINSVSASMGSEFFIKCIAAVAVGAILMILYIAFRFRKIGGWSAGVMSVVALMHDVFVIFAVFVLCRIPLNDSFIAVVLTILGYSINATIVIYDRIRENSRIHRSMSVAERVNLSINQTMTRTVNTTITTVTAMVIVCIIALIYGVDSIFTFAFPMIIGMISGLYSSVCISGPLWVTWQEHKAKKKAAEKLAPKAKKK</sequence>
<keyword evidence="3 9" id="KW-1003">Cell membrane</keyword>
<evidence type="ECO:0000259" key="10">
    <source>
        <dbReference type="Pfam" id="PF02355"/>
    </source>
</evidence>
<evidence type="ECO:0000256" key="6">
    <source>
        <dbReference type="ARBA" id="ARBA00022989"/>
    </source>
</evidence>
<evidence type="ECO:0000256" key="5">
    <source>
        <dbReference type="ARBA" id="ARBA00022927"/>
    </source>
</evidence>
<evidence type="ECO:0000256" key="3">
    <source>
        <dbReference type="ARBA" id="ARBA00022475"/>
    </source>
</evidence>
<dbReference type="EMBL" id="FMHG01000001">
    <property type="protein sequence ID" value="SCJ48368.1"/>
    <property type="molecule type" value="Genomic_DNA"/>
</dbReference>
<accession>A0A1C6GSX9</accession>
<evidence type="ECO:0000256" key="7">
    <source>
        <dbReference type="ARBA" id="ARBA00023010"/>
    </source>
</evidence>
<dbReference type="GO" id="GO:0006605">
    <property type="term" value="P:protein targeting"/>
    <property type="evidence" value="ECO:0007669"/>
    <property type="project" value="UniProtKB-UniRule"/>
</dbReference>
<organism evidence="11">
    <name type="scientific">uncultured Anaerotruncus sp</name>
    <dbReference type="NCBI Taxonomy" id="905011"/>
    <lineage>
        <taxon>Bacteria</taxon>
        <taxon>Bacillati</taxon>
        <taxon>Bacillota</taxon>
        <taxon>Clostridia</taxon>
        <taxon>Eubacteriales</taxon>
        <taxon>Oscillospiraceae</taxon>
        <taxon>Anaerotruncus</taxon>
        <taxon>environmental samples</taxon>
    </lineage>
</organism>
<keyword evidence="4 9" id="KW-0812">Transmembrane</keyword>
<feature type="transmembrane region" description="Helical" evidence="9">
    <location>
        <begin position="166"/>
        <end position="188"/>
    </location>
</feature>
<dbReference type="PANTHER" id="PTHR30081">
    <property type="entry name" value="PROTEIN-EXPORT MEMBRANE PROTEIN SEC"/>
    <property type="match status" value="1"/>
</dbReference>
<feature type="transmembrane region" description="Helical" evidence="9">
    <location>
        <begin position="194"/>
        <end position="216"/>
    </location>
</feature>
<comment type="subunit">
    <text evidence="9">Forms a complex with SecD. Part of the essential Sec protein translocation apparatus which comprises SecA, SecYEG and auxiliary proteins SecDF. Other proteins may also be involved.</text>
</comment>
<evidence type="ECO:0000256" key="8">
    <source>
        <dbReference type="ARBA" id="ARBA00023136"/>
    </source>
</evidence>
<keyword evidence="2 9" id="KW-0813">Transport</keyword>
<feature type="domain" description="Protein export membrane protein SecD/SecF C-terminal" evidence="10">
    <location>
        <begin position="114"/>
        <end position="300"/>
    </location>
</feature>
<dbReference type="PRINTS" id="PR01755">
    <property type="entry name" value="SECFTRNLCASE"/>
</dbReference>
<dbReference type="InterPro" id="IPR022645">
    <property type="entry name" value="SecD/SecF_bac"/>
</dbReference>
<gene>
    <name evidence="11" type="primary">secDF_1</name>
    <name evidence="9" type="synonym">secF</name>
    <name evidence="11" type="ORF">SAMEA3545359_00521</name>
</gene>
<feature type="transmembrane region" description="Helical" evidence="9">
    <location>
        <begin position="12"/>
        <end position="34"/>
    </location>
</feature>
<feature type="transmembrane region" description="Helical" evidence="9">
    <location>
        <begin position="244"/>
        <end position="266"/>
    </location>
</feature>
<dbReference type="GO" id="GO:0065002">
    <property type="term" value="P:intracellular protein transmembrane transport"/>
    <property type="evidence" value="ECO:0007669"/>
    <property type="project" value="UniProtKB-UniRule"/>
</dbReference>
<keyword evidence="7 9" id="KW-0811">Translocation</keyword>
<evidence type="ECO:0000256" key="9">
    <source>
        <dbReference type="HAMAP-Rule" id="MF_01464"/>
    </source>
</evidence>